<dbReference type="PANTHER" id="PTHR47691">
    <property type="entry name" value="REGULATOR-RELATED"/>
    <property type="match status" value="1"/>
</dbReference>
<dbReference type="Gene3D" id="1.10.10.10">
    <property type="entry name" value="Winged helix-like DNA-binding domain superfamily/Winged helix DNA-binding domain"/>
    <property type="match status" value="2"/>
</dbReference>
<comment type="caution">
    <text evidence="5">The sequence shown here is derived from an EMBL/GenBank/DDBJ whole genome shotgun (WGS) entry which is preliminary data.</text>
</comment>
<accession>A0ABQ3IUJ8</accession>
<dbReference type="Pfam" id="PF25872">
    <property type="entry name" value="HTH_77"/>
    <property type="match status" value="1"/>
</dbReference>
<evidence type="ECO:0000256" key="1">
    <source>
        <dbReference type="ARBA" id="ARBA00005820"/>
    </source>
</evidence>
<keyword evidence="6" id="KW-1185">Reference proteome</keyword>
<dbReference type="InterPro" id="IPR027417">
    <property type="entry name" value="P-loop_NTPase"/>
</dbReference>
<dbReference type="Gene3D" id="3.40.50.300">
    <property type="entry name" value="P-loop containing nucleotide triphosphate hydrolases"/>
    <property type="match status" value="1"/>
</dbReference>
<dbReference type="Pfam" id="PF00486">
    <property type="entry name" value="Trans_reg_C"/>
    <property type="match status" value="1"/>
</dbReference>
<sequence length="1053" mass="113351">MRHNHGVWFAVLGPVEARSAAGDPVPLGGPRPRSLLALLLLDAGRVVGTDRLIDGLYGDDPPGDAANALQAQVSRLRRKLGAEARIESQPAGYRLAVEPDRVDLHRFTRLARDGRQALTGNEPARAAKLLREALDLWRGPALADIRDAPFAEAQATRLDELRTTALEDRAEADLALGQSRAVIDELTQLCAAHPLRERPRVLLMRALAANGRHAEALTVFEDARRTLADELGADPSPELAAAHVAVLRAEPVPEPPKLPAQLTSFIGREPELDRIAGLLAGGRLVTLTGPGGAGKTRLSIEAGARADGEVCFVDLSPVTSGTDVAQAVLTALGLRETGLFPAAGVAPDPVARIEVALTDRRMLLILDNCEHVIADAAKLVHRLLSSAPGLRVLATSREPLGITGEALCAVPPLASPPPGTSAAEATRYESVRLFTERAAAVRPGFRLDDDSAERVLRICAALDGLPLAIELAAARLRNLPLDQLEARLDDRFRLLSRGSRTAAPRHQTLRAVVGWSWDLLEAAEQDLVRRFAIFAGGATTDAVANVCGLSEADTEDLLDSLVDKSLLEMSGDRYRMLETIRAFSVERLDESGERDAVARAHAEHFLALAQTADPHLRRTEQIEWLARLTAERANLHGALRWAVDEDTGLALRLVGALSSYWRLLGVRTEIAPLAARLLVNLGAEPPGDLAEEYALCVLNAAPAEPPGLDEHLRRVESIMASPVWPLRQPYLLVYWALFAGPPEPARQPNALEQAMFDDDDPWFQALHHFSASYIRLLNGDTPGAEETFGRSLELFREIGDRWGTAQVLDGLAELADLRGDRERSLALTDEAMALLGQLNATEELAELGARRSDRLLRDGDLTDAEAGYHRAADLARRAGASTVLALTERGFGELARHRGDFARAREHYERALETVGADWQSDAASAQTFTALGRLAEATGDLAEARARHRQALDMTLTQHFRSSIADALEGQAGTTLLDGDAEGAAEQLGMAVALRGATRPGDQDVAGVAAGCQKLLGADAFAIAYDRGAARPYEEIIARLARTGHGQDDRAG</sequence>
<dbReference type="CDD" id="cd15831">
    <property type="entry name" value="BTAD"/>
    <property type="match status" value="1"/>
</dbReference>
<dbReference type="PROSITE" id="PS51755">
    <property type="entry name" value="OMPR_PHOB"/>
    <property type="match status" value="1"/>
</dbReference>
<dbReference type="PRINTS" id="PR00364">
    <property type="entry name" value="DISEASERSIST"/>
</dbReference>
<dbReference type="Gene3D" id="1.25.40.10">
    <property type="entry name" value="Tetratricopeptide repeat domain"/>
    <property type="match status" value="3"/>
</dbReference>
<evidence type="ECO:0000256" key="3">
    <source>
        <dbReference type="PROSITE-ProRule" id="PRU01091"/>
    </source>
</evidence>
<dbReference type="RefSeq" id="WP_191245078.1">
    <property type="nucleotide sequence ID" value="NZ_BNAU01000002.1"/>
</dbReference>
<dbReference type="Pfam" id="PF03704">
    <property type="entry name" value="BTAD"/>
    <property type="match status" value="1"/>
</dbReference>
<name>A0ABQ3IUJ8_9PSEU</name>
<dbReference type="InterPro" id="IPR016032">
    <property type="entry name" value="Sig_transdc_resp-reg_C-effctor"/>
</dbReference>
<evidence type="ECO:0000313" key="6">
    <source>
        <dbReference type="Proteomes" id="UP000605897"/>
    </source>
</evidence>
<protein>
    <submittedName>
        <fullName evidence="5">SARP family transcriptional regulator</fullName>
    </submittedName>
</protein>
<feature type="domain" description="OmpR/PhoB-type" evidence="4">
    <location>
        <begin position="1"/>
        <end position="97"/>
    </location>
</feature>
<dbReference type="InterPro" id="IPR001867">
    <property type="entry name" value="OmpR/PhoB-type_DNA-bd"/>
</dbReference>
<evidence type="ECO:0000259" key="4">
    <source>
        <dbReference type="PROSITE" id="PS51755"/>
    </source>
</evidence>
<dbReference type="EMBL" id="BNAU01000002">
    <property type="protein sequence ID" value="GHE94916.1"/>
    <property type="molecule type" value="Genomic_DNA"/>
</dbReference>
<dbReference type="Pfam" id="PF13401">
    <property type="entry name" value="AAA_22"/>
    <property type="match status" value="1"/>
</dbReference>
<dbReference type="SUPFAM" id="SSF52540">
    <property type="entry name" value="P-loop containing nucleoside triphosphate hydrolases"/>
    <property type="match status" value="1"/>
</dbReference>
<dbReference type="SMART" id="SM00862">
    <property type="entry name" value="Trans_reg_C"/>
    <property type="match status" value="1"/>
</dbReference>
<keyword evidence="2 3" id="KW-0238">DNA-binding</keyword>
<dbReference type="SUPFAM" id="SSF46894">
    <property type="entry name" value="C-terminal effector domain of the bipartite response regulators"/>
    <property type="match status" value="1"/>
</dbReference>
<comment type="similarity">
    <text evidence="1">Belongs to the AfsR/DnrI/RedD regulatory family.</text>
</comment>
<evidence type="ECO:0000256" key="2">
    <source>
        <dbReference type="ARBA" id="ARBA00023125"/>
    </source>
</evidence>
<dbReference type="InterPro" id="IPR058852">
    <property type="entry name" value="HTH_77"/>
</dbReference>
<feature type="DNA-binding region" description="OmpR/PhoB-type" evidence="3">
    <location>
        <begin position="1"/>
        <end position="97"/>
    </location>
</feature>
<dbReference type="InterPro" id="IPR049945">
    <property type="entry name" value="AAA_22"/>
</dbReference>
<dbReference type="PANTHER" id="PTHR47691:SF3">
    <property type="entry name" value="HTH-TYPE TRANSCRIPTIONAL REGULATOR RV0890C-RELATED"/>
    <property type="match status" value="1"/>
</dbReference>
<dbReference type="InterPro" id="IPR005158">
    <property type="entry name" value="BTAD"/>
</dbReference>
<evidence type="ECO:0000313" key="5">
    <source>
        <dbReference type="EMBL" id="GHE94916.1"/>
    </source>
</evidence>
<dbReference type="Proteomes" id="UP000605897">
    <property type="component" value="Unassembled WGS sequence"/>
</dbReference>
<dbReference type="SUPFAM" id="SSF48452">
    <property type="entry name" value="TPR-like"/>
    <property type="match status" value="3"/>
</dbReference>
<gene>
    <name evidence="5" type="ORF">GCM10017786_29990</name>
</gene>
<proteinExistence type="inferred from homology"/>
<organism evidence="5 6">
    <name type="scientific">Amycolatopsis deserti</name>
    <dbReference type="NCBI Taxonomy" id="185696"/>
    <lineage>
        <taxon>Bacteria</taxon>
        <taxon>Bacillati</taxon>
        <taxon>Actinomycetota</taxon>
        <taxon>Actinomycetes</taxon>
        <taxon>Pseudonocardiales</taxon>
        <taxon>Pseudonocardiaceae</taxon>
        <taxon>Amycolatopsis</taxon>
    </lineage>
</organism>
<reference evidence="6" key="1">
    <citation type="journal article" date="2019" name="Int. J. Syst. Evol. Microbiol.">
        <title>The Global Catalogue of Microorganisms (GCM) 10K type strain sequencing project: providing services to taxonomists for standard genome sequencing and annotation.</title>
        <authorList>
            <consortium name="The Broad Institute Genomics Platform"/>
            <consortium name="The Broad Institute Genome Sequencing Center for Infectious Disease"/>
            <person name="Wu L."/>
            <person name="Ma J."/>
        </authorList>
    </citation>
    <scope>NUCLEOTIDE SEQUENCE [LARGE SCALE GENOMIC DNA]</scope>
    <source>
        <strain evidence="6">CGMCC 4.7677</strain>
    </source>
</reference>
<dbReference type="SMART" id="SM01043">
    <property type="entry name" value="BTAD"/>
    <property type="match status" value="1"/>
</dbReference>
<dbReference type="InterPro" id="IPR036388">
    <property type="entry name" value="WH-like_DNA-bd_sf"/>
</dbReference>
<dbReference type="InterPro" id="IPR011990">
    <property type="entry name" value="TPR-like_helical_dom_sf"/>
</dbReference>